<evidence type="ECO:0000313" key="5">
    <source>
        <dbReference type="Proteomes" id="UP000239896"/>
    </source>
</evidence>
<feature type="compositionally biased region" description="Low complexity" evidence="2">
    <location>
        <begin position="63"/>
        <end position="78"/>
    </location>
</feature>
<feature type="coiled-coil region" evidence="1">
    <location>
        <begin position="1"/>
        <end position="35"/>
    </location>
</feature>
<name>A0A2T0VEX6_9GAMM</name>
<dbReference type="Proteomes" id="UP000239896">
    <property type="component" value="Unassembled WGS sequence"/>
</dbReference>
<dbReference type="AlphaFoldDB" id="A0A2T0VEX6"/>
<keyword evidence="1" id="KW-0175">Coiled coil</keyword>
<dbReference type="RefSeq" id="WP_106232174.1">
    <property type="nucleotide sequence ID" value="NZ_PVTM01000016.1"/>
</dbReference>
<dbReference type="CDD" id="cd16170">
    <property type="entry name" value="MvaT_DBD"/>
    <property type="match status" value="1"/>
</dbReference>
<accession>A0A2T0VEX6</accession>
<evidence type="ECO:0000256" key="1">
    <source>
        <dbReference type="SAM" id="Coils"/>
    </source>
</evidence>
<protein>
    <submittedName>
        <fullName evidence="4">H-NS histone family protein</fullName>
    </submittedName>
</protein>
<keyword evidence="5" id="KW-1185">Reference proteome</keyword>
<dbReference type="EMBL" id="PVTM01000016">
    <property type="protein sequence ID" value="PRY68708.1"/>
    <property type="molecule type" value="Genomic_DNA"/>
</dbReference>
<proteinExistence type="predicted"/>
<feature type="region of interest" description="Disordered" evidence="2">
    <location>
        <begin position="63"/>
        <end position="102"/>
    </location>
</feature>
<comment type="caution">
    <text evidence="4">The sequence shown here is derived from an EMBL/GenBank/DDBJ whole genome shotgun (WGS) entry which is preliminary data.</text>
</comment>
<sequence>MSSLLSNYMQMEQQLKQLQSELDKLQNDDRLKAELEFKEKLESLMREFDKSAADVIALLDPKPAAASRSTAAAPTTGGARRKRKLKIYKNPNTGEVVETRGGNQKTLKAWKDEHGSDTVESWLVRVEE</sequence>
<evidence type="ECO:0000256" key="2">
    <source>
        <dbReference type="SAM" id="MobiDB-lite"/>
    </source>
</evidence>
<organism evidence="4 5">
    <name type="scientific">Halomonas ventosae</name>
    <dbReference type="NCBI Taxonomy" id="229007"/>
    <lineage>
        <taxon>Bacteria</taxon>
        <taxon>Pseudomonadati</taxon>
        <taxon>Pseudomonadota</taxon>
        <taxon>Gammaproteobacteria</taxon>
        <taxon>Oceanospirillales</taxon>
        <taxon>Halomonadaceae</taxon>
        <taxon>Halomonas</taxon>
    </lineage>
</organism>
<dbReference type="NCBIfam" id="NF041859">
    <property type="entry name" value="silencer_MvaTU"/>
    <property type="match status" value="1"/>
</dbReference>
<gene>
    <name evidence="4" type="ORF">BCL64_11656</name>
</gene>
<evidence type="ECO:0000313" key="4">
    <source>
        <dbReference type="EMBL" id="PRY68708.1"/>
    </source>
</evidence>
<feature type="domain" description="MvaT DNA-binding" evidence="3">
    <location>
        <begin position="86"/>
        <end position="122"/>
    </location>
</feature>
<reference evidence="4 5" key="1">
    <citation type="submission" date="2018-03" db="EMBL/GenBank/DDBJ databases">
        <title>Comparative analysis of microorganisms from saline springs in Andes Mountain Range, Colombia.</title>
        <authorList>
            <person name="Rubin E."/>
        </authorList>
    </citation>
    <scope>NUCLEOTIDE SEQUENCE [LARGE SCALE GENOMIC DNA]</scope>
    <source>
        <strain evidence="4 5">USBA 854</strain>
    </source>
</reference>
<dbReference type="Pfam" id="PF22055">
    <property type="entry name" value="MvaT_DBD"/>
    <property type="match status" value="1"/>
</dbReference>
<evidence type="ECO:0000259" key="3">
    <source>
        <dbReference type="Pfam" id="PF22055"/>
    </source>
</evidence>
<dbReference type="InterPro" id="IPR035616">
    <property type="entry name" value="MvaT_DBD"/>
</dbReference>